<accession>J9FTB1</accession>
<feature type="non-terminal residue" evidence="1">
    <location>
        <position position="1"/>
    </location>
</feature>
<comment type="caution">
    <text evidence="1">The sequence shown here is derived from an EMBL/GenBank/DDBJ whole genome shotgun (WGS) entry which is preliminary data.</text>
</comment>
<dbReference type="AlphaFoldDB" id="J9FTB1"/>
<reference evidence="1" key="1">
    <citation type="journal article" date="2012" name="PLoS ONE">
        <title>Gene sets for utilization of primary and secondary nutrition supplies in the distal gut of endangered iberian lynx.</title>
        <authorList>
            <person name="Alcaide M."/>
            <person name="Messina E."/>
            <person name="Richter M."/>
            <person name="Bargiela R."/>
            <person name="Peplies J."/>
            <person name="Huws S.A."/>
            <person name="Newbold C.J."/>
            <person name="Golyshin P.N."/>
            <person name="Simon M.A."/>
            <person name="Lopez G."/>
            <person name="Yakimov M.M."/>
            <person name="Ferrer M."/>
        </authorList>
    </citation>
    <scope>NUCLEOTIDE SEQUENCE</scope>
</reference>
<gene>
    <name evidence="1" type="ORF">EVA_14155</name>
</gene>
<dbReference type="EMBL" id="AMCI01004614">
    <property type="protein sequence ID" value="EJW97738.1"/>
    <property type="molecule type" value="Genomic_DNA"/>
</dbReference>
<sequence length="60" mass="6965">YGVMISLQIIFMGAALSTQLRLNSSNIGQRFPRIAKKIKKKLWYKSSDPQIRKMAFLHKL</sequence>
<protein>
    <submittedName>
        <fullName evidence="1">Uncharacterized protein</fullName>
    </submittedName>
</protein>
<proteinExistence type="predicted"/>
<name>J9FTB1_9ZZZZ</name>
<evidence type="ECO:0000313" key="1">
    <source>
        <dbReference type="EMBL" id="EJW97738.1"/>
    </source>
</evidence>
<organism evidence="1">
    <name type="scientific">gut metagenome</name>
    <dbReference type="NCBI Taxonomy" id="749906"/>
    <lineage>
        <taxon>unclassified sequences</taxon>
        <taxon>metagenomes</taxon>
        <taxon>organismal metagenomes</taxon>
    </lineage>
</organism>